<keyword evidence="1" id="KW-1133">Transmembrane helix</keyword>
<sequence length="227" mass="23476">MRITHEFTVSVPPAPAWAVLTDLEAIAPCMPGAQLTGFDGETYQGKVRVKLGPVVSDFGGTARFETKDDATYHAVIDAKGKDLRGSGNASARITADLAPDPAGTRVSVDTDLSISGKVAQFGSSMIKQVSEKLLGEFTTCLEAKLAAGELGAQQVAAAESAPSRVDGDGQAVDTLADHVDSASASSESTEPAPLDLMHLAGGSVARRVLPALVVVVIVAVVIYFLVR</sequence>
<evidence type="ECO:0000313" key="2">
    <source>
        <dbReference type="EMBL" id="TCC63330.1"/>
    </source>
</evidence>
<keyword evidence="1" id="KW-0812">Transmembrane</keyword>
<dbReference type="OrthoDB" id="9808623at2"/>
<accession>A0A4R0KSC9</accession>
<feature type="transmembrane region" description="Helical" evidence="1">
    <location>
        <begin position="208"/>
        <end position="226"/>
    </location>
</feature>
<dbReference type="PANTHER" id="PTHR38588">
    <property type="entry name" value="BLL0334 PROTEIN"/>
    <property type="match status" value="1"/>
</dbReference>
<proteinExistence type="predicted"/>
<organism evidence="2 3">
    <name type="scientific">Kribbella pittospori</name>
    <dbReference type="NCBI Taxonomy" id="722689"/>
    <lineage>
        <taxon>Bacteria</taxon>
        <taxon>Bacillati</taxon>
        <taxon>Actinomycetota</taxon>
        <taxon>Actinomycetes</taxon>
        <taxon>Propionibacteriales</taxon>
        <taxon>Kribbellaceae</taxon>
        <taxon>Kribbella</taxon>
    </lineage>
</organism>
<comment type="caution">
    <text evidence="2">The sequence shown here is derived from an EMBL/GenBank/DDBJ whole genome shotgun (WGS) entry which is preliminary data.</text>
</comment>
<dbReference type="SUPFAM" id="SSF55961">
    <property type="entry name" value="Bet v1-like"/>
    <property type="match status" value="1"/>
</dbReference>
<dbReference type="RefSeq" id="WP_131354240.1">
    <property type="nucleotide sequence ID" value="NZ_SJKB01000003.1"/>
</dbReference>
<dbReference type="EMBL" id="SJKB01000003">
    <property type="protein sequence ID" value="TCC63330.1"/>
    <property type="molecule type" value="Genomic_DNA"/>
</dbReference>
<keyword evidence="3" id="KW-1185">Reference proteome</keyword>
<reference evidence="2 3" key="1">
    <citation type="submission" date="2019-02" db="EMBL/GenBank/DDBJ databases">
        <title>Kribbella capetownensis sp. nov. and Kribbella speibonae sp. nov., isolated from soil.</title>
        <authorList>
            <person name="Curtis S.M."/>
            <person name="Norton I."/>
            <person name="Everest G.J."/>
            <person name="Meyers P.R."/>
        </authorList>
    </citation>
    <scope>NUCLEOTIDE SEQUENCE [LARGE SCALE GENOMIC DNA]</scope>
    <source>
        <strain evidence="2 3">NRRL B-24813</strain>
    </source>
</reference>
<protein>
    <submittedName>
        <fullName evidence="2">Membrane oxidoreductase</fullName>
    </submittedName>
</protein>
<evidence type="ECO:0000313" key="3">
    <source>
        <dbReference type="Proteomes" id="UP000291144"/>
    </source>
</evidence>
<name>A0A4R0KSC9_9ACTN</name>
<dbReference type="Gene3D" id="3.30.530.20">
    <property type="match status" value="1"/>
</dbReference>
<evidence type="ECO:0000256" key="1">
    <source>
        <dbReference type="SAM" id="Phobius"/>
    </source>
</evidence>
<dbReference type="InterPro" id="IPR023393">
    <property type="entry name" value="START-like_dom_sf"/>
</dbReference>
<gene>
    <name evidence="2" type="ORF">E0H73_12840</name>
</gene>
<dbReference type="InterPro" id="IPR010419">
    <property type="entry name" value="CO_DH_gsu"/>
</dbReference>
<keyword evidence="1" id="KW-0472">Membrane</keyword>
<dbReference type="PANTHER" id="PTHR38588:SF1">
    <property type="entry name" value="BLL0334 PROTEIN"/>
    <property type="match status" value="1"/>
</dbReference>
<dbReference type="Proteomes" id="UP000291144">
    <property type="component" value="Unassembled WGS sequence"/>
</dbReference>
<dbReference type="CDD" id="cd07823">
    <property type="entry name" value="SRPBCC_5"/>
    <property type="match status" value="1"/>
</dbReference>
<dbReference type="AlphaFoldDB" id="A0A4R0KSC9"/>
<dbReference type="Pfam" id="PF06240">
    <property type="entry name" value="COXG"/>
    <property type="match status" value="1"/>
</dbReference>